<sequence>MDQKQGICFVLHLLIRRENLHEFIVEDLEVDDGFGKEFCVMAFPLNMVGNILHIRESLWLYKAITFRYDILWLKGSESTLKYFTINYVNLSGGASYARALERESPP</sequence>
<gene>
    <name evidence="1" type="ORF">D8674_005479</name>
</gene>
<reference evidence="2" key="2">
    <citation type="submission" date="2019-10" db="EMBL/GenBank/DDBJ databases">
        <title>A de novo genome assembly of a pear dwarfing rootstock.</title>
        <authorList>
            <person name="Wang F."/>
            <person name="Wang J."/>
            <person name="Li S."/>
            <person name="Zhang Y."/>
            <person name="Fang M."/>
            <person name="Ma L."/>
            <person name="Zhao Y."/>
            <person name="Jiang S."/>
        </authorList>
    </citation>
    <scope>NUCLEOTIDE SEQUENCE [LARGE SCALE GENOMIC DNA]</scope>
</reference>
<evidence type="ECO:0000313" key="1">
    <source>
        <dbReference type="EMBL" id="KAB2605762.1"/>
    </source>
</evidence>
<comment type="caution">
    <text evidence="1">The sequence shown here is derived from an EMBL/GenBank/DDBJ whole genome shotgun (WGS) entry which is preliminary data.</text>
</comment>
<organism evidence="1 2">
    <name type="scientific">Pyrus ussuriensis x Pyrus communis</name>
    <dbReference type="NCBI Taxonomy" id="2448454"/>
    <lineage>
        <taxon>Eukaryota</taxon>
        <taxon>Viridiplantae</taxon>
        <taxon>Streptophyta</taxon>
        <taxon>Embryophyta</taxon>
        <taxon>Tracheophyta</taxon>
        <taxon>Spermatophyta</taxon>
        <taxon>Magnoliopsida</taxon>
        <taxon>eudicotyledons</taxon>
        <taxon>Gunneridae</taxon>
        <taxon>Pentapetalae</taxon>
        <taxon>rosids</taxon>
        <taxon>fabids</taxon>
        <taxon>Rosales</taxon>
        <taxon>Rosaceae</taxon>
        <taxon>Amygdaloideae</taxon>
        <taxon>Maleae</taxon>
        <taxon>Pyrus</taxon>
    </lineage>
</organism>
<dbReference type="EMBL" id="SMOL01000559">
    <property type="protein sequence ID" value="KAB2605762.1"/>
    <property type="molecule type" value="Genomic_DNA"/>
</dbReference>
<reference evidence="1 2" key="1">
    <citation type="submission" date="2019-09" db="EMBL/GenBank/DDBJ databases">
        <authorList>
            <person name="Ou C."/>
        </authorList>
    </citation>
    <scope>NUCLEOTIDE SEQUENCE [LARGE SCALE GENOMIC DNA]</scope>
    <source>
        <strain evidence="1">S2</strain>
        <tissue evidence="1">Leaf</tissue>
    </source>
</reference>
<name>A0A5N5FX87_9ROSA</name>
<dbReference type="AlphaFoldDB" id="A0A5N5FX87"/>
<dbReference type="Proteomes" id="UP000327157">
    <property type="component" value="Chromosome 11"/>
</dbReference>
<protein>
    <submittedName>
        <fullName evidence="1">Uncharacterized protein</fullName>
    </submittedName>
</protein>
<evidence type="ECO:0000313" key="2">
    <source>
        <dbReference type="Proteomes" id="UP000327157"/>
    </source>
</evidence>
<proteinExistence type="predicted"/>
<reference evidence="1 2" key="3">
    <citation type="submission" date="2019-11" db="EMBL/GenBank/DDBJ databases">
        <title>A de novo genome assembly of a pear dwarfing rootstock.</title>
        <authorList>
            <person name="Wang F."/>
            <person name="Wang J."/>
            <person name="Li S."/>
            <person name="Zhang Y."/>
            <person name="Fang M."/>
            <person name="Ma L."/>
            <person name="Zhao Y."/>
            <person name="Jiang S."/>
        </authorList>
    </citation>
    <scope>NUCLEOTIDE SEQUENCE [LARGE SCALE GENOMIC DNA]</scope>
    <source>
        <strain evidence="1">S2</strain>
        <tissue evidence="1">Leaf</tissue>
    </source>
</reference>
<keyword evidence="2" id="KW-1185">Reference proteome</keyword>
<accession>A0A5N5FX87</accession>